<organism evidence="1 2">
    <name type="scientific">Abeliophyllum distichum</name>
    <dbReference type="NCBI Taxonomy" id="126358"/>
    <lineage>
        <taxon>Eukaryota</taxon>
        <taxon>Viridiplantae</taxon>
        <taxon>Streptophyta</taxon>
        <taxon>Embryophyta</taxon>
        <taxon>Tracheophyta</taxon>
        <taxon>Spermatophyta</taxon>
        <taxon>Magnoliopsida</taxon>
        <taxon>eudicotyledons</taxon>
        <taxon>Gunneridae</taxon>
        <taxon>Pentapetalae</taxon>
        <taxon>asterids</taxon>
        <taxon>lamiids</taxon>
        <taxon>Lamiales</taxon>
        <taxon>Oleaceae</taxon>
        <taxon>Forsythieae</taxon>
        <taxon>Abeliophyllum</taxon>
    </lineage>
</organism>
<sequence>MSFLNSPFAIFAIFIPRFFIYSHEIIIRVQNNCPYKVWAAALPRGGCHLDRGQTRALGYPSTKSVKIWGQTNCTFDSFGNGKCLIGDCDGLLECKDFGAAPVTLVLIRAELLRREGLL</sequence>
<dbReference type="InterPro" id="IPR037176">
    <property type="entry name" value="Osmotin/thaumatin-like_sf"/>
</dbReference>
<reference evidence="2" key="1">
    <citation type="submission" date="2024-07" db="EMBL/GenBank/DDBJ databases">
        <title>Two chromosome-level genome assemblies of Korean endemic species Abeliophyllum distichum and Forsythia ovata (Oleaceae).</title>
        <authorList>
            <person name="Jang H."/>
        </authorList>
    </citation>
    <scope>NUCLEOTIDE SEQUENCE [LARGE SCALE GENOMIC DNA]</scope>
</reference>
<dbReference type="InterPro" id="IPR001938">
    <property type="entry name" value="Thaumatin"/>
</dbReference>
<comment type="caution">
    <text evidence="1">The sequence shown here is derived from an EMBL/GenBank/DDBJ whole genome shotgun (WGS) entry which is preliminary data.</text>
</comment>
<proteinExistence type="predicted"/>
<dbReference type="PANTHER" id="PTHR31048">
    <property type="entry name" value="OS03G0233200 PROTEIN"/>
    <property type="match status" value="1"/>
</dbReference>
<dbReference type="PROSITE" id="PS51367">
    <property type="entry name" value="THAUMATIN_2"/>
    <property type="match status" value="1"/>
</dbReference>
<dbReference type="PRINTS" id="PR00347">
    <property type="entry name" value="THAUMATIN"/>
</dbReference>
<dbReference type="Gene3D" id="2.60.110.10">
    <property type="entry name" value="Thaumatin"/>
    <property type="match status" value="1"/>
</dbReference>
<protein>
    <submittedName>
        <fullName evidence="1">Osmotin-like protein OSM34</fullName>
    </submittedName>
</protein>
<dbReference type="Pfam" id="PF00314">
    <property type="entry name" value="Thaumatin"/>
    <property type="match status" value="1"/>
</dbReference>
<name>A0ABD1SGC6_9LAMI</name>
<dbReference type="SMART" id="SM00205">
    <property type="entry name" value="THN"/>
    <property type="match status" value="1"/>
</dbReference>
<dbReference type="SUPFAM" id="SSF49870">
    <property type="entry name" value="Osmotin, thaumatin-like protein"/>
    <property type="match status" value="1"/>
</dbReference>
<dbReference type="Proteomes" id="UP001604336">
    <property type="component" value="Unassembled WGS sequence"/>
</dbReference>
<evidence type="ECO:0000313" key="1">
    <source>
        <dbReference type="EMBL" id="KAL2499791.1"/>
    </source>
</evidence>
<gene>
    <name evidence="1" type="ORF">Adt_25341</name>
</gene>
<evidence type="ECO:0000313" key="2">
    <source>
        <dbReference type="Proteomes" id="UP001604336"/>
    </source>
</evidence>
<dbReference type="AlphaFoldDB" id="A0ABD1SGC6"/>
<dbReference type="EMBL" id="JBFOLK010000007">
    <property type="protein sequence ID" value="KAL2499791.1"/>
    <property type="molecule type" value="Genomic_DNA"/>
</dbReference>
<keyword evidence="2" id="KW-1185">Reference proteome</keyword>
<accession>A0ABD1SGC6</accession>